<dbReference type="PANTHER" id="PTHR43651:SF3">
    <property type="entry name" value="1,4-ALPHA-GLUCAN-BRANCHING ENZYME"/>
    <property type="match status" value="1"/>
</dbReference>
<accession>A0A6P1M0M0</accession>
<dbReference type="GO" id="GO:0003844">
    <property type="term" value="F:1,4-alpha-glucan branching enzyme activity"/>
    <property type="evidence" value="ECO:0007669"/>
    <property type="project" value="UniProtKB-UniRule"/>
</dbReference>
<dbReference type="KEGG" id="taer:GT409_01075"/>
<comment type="similarity">
    <text evidence="4 10">Belongs to the glycosyl hydrolase 13 family. GlgB subfamily.</text>
</comment>
<comment type="function">
    <text evidence="2 10">Catalyzes the formation of the alpha-1,6-glucosidic linkages in glycogen by scission of a 1,4-alpha-linked oligosaccharide from growing alpha-1,4-glucan chains and the subsequent attachment of the oligosaccharide to the alpha-1,6 position.</text>
</comment>
<dbReference type="Gene3D" id="3.20.20.80">
    <property type="entry name" value="Glycosidases"/>
    <property type="match status" value="1"/>
</dbReference>
<dbReference type="PANTHER" id="PTHR43651">
    <property type="entry name" value="1,4-ALPHA-GLUCAN-BRANCHING ENZYME"/>
    <property type="match status" value="1"/>
</dbReference>
<dbReference type="Pfam" id="PF02806">
    <property type="entry name" value="Alpha-amylase_C"/>
    <property type="match status" value="1"/>
</dbReference>
<dbReference type="InterPro" id="IPR004193">
    <property type="entry name" value="Glyco_hydro_13_N"/>
</dbReference>
<evidence type="ECO:0000256" key="5">
    <source>
        <dbReference type="ARBA" id="ARBA00022600"/>
    </source>
</evidence>
<evidence type="ECO:0000256" key="4">
    <source>
        <dbReference type="ARBA" id="ARBA00009000"/>
    </source>
</evidence>
<sequence>MEKRPKLTDFDLFLHGQGTHYRAYEKLGAHPLEENGEHGVYFSVWAPNAENVSVIGSFNNWEAWIHEMKRIENSGVWERFIPGAKVGDQYKFEIKGPNGFWAQKADPYAFETELRPRTASVVCDLSGYEWNDGAWLEKRAQTNWHKSPVSIYELHPGSWKRMPEEGNRWLTYRELADQLVPYVKEMGHTHIELLPITEHPYDGSWGYQATGYYAPTSRFGFPADFRYFVDCCHQVGLGVILDWVPAHFPKDAHGLGYFDGTHLYEHSDPRQGEHMDWGTLIPNYGRHEVSGFLLSSAVFWAEEYHLDGLRVDAVASMLYLDYSRNEGQWIPNRYGGRENLEAIEFLKHFNSLIHSQYPGFLTFAEESTAFPQVSHPLDQGGLGFDFKWNMGWMNDTLTYFSKDPIHRKYHQGDLTFSMIYAFTENFILPFSHDEVVHGKASMLDKMPGDMWQKFANMRLLYTYMFTHPGKKLLFMGCEIGQWKEWDSENSLDWNLLEYEPHQKLQRLLKILNRLYISEPALYGIESSWEGFDWIDFQDAESSVVSYLRKGENPEDVMAVVLNLTPTPRPGYRIGLPVAGNWELILNTDSYECGGSDAGPEEGSVYDAHHLPWHGKEFSLQFDLPPLGALVLKLKNS</sequence>
<keyword evidence="14" id="KW-1185">Reference proteome</keyword>
<comment type="catalytic activity">
    <reaction evidence="1 10">
        <text>Transfers a segment of a (1-&gt;4)-alpha-D-glucan chain to a primary hydroxy group in a similar glucan chain.</text>
        <dbReference type="EC" id="2.4.1.18"/>
    </reaction>
</comment>
<evidence type="ECO:0000256" key="9">
    <source>
        <dbReference type="ARBA" id="ARBA00023277"/>
    </source>
</evidence>
<dbReference type="GO" id="GO:0005829">
    <property type="term" value="C:cytosol"/>
    <property type="evidence" value="ECO:0007669"/>
    <property type="project" value="TreeGrafter"/>
</dbReference>
<dbReference type="InterPro" id="IPR014756">
    <property type="entry name" value="Ig_E-set"/>
</dbReference>
<evidence type="ECO:0000256" key="11">
    <source>
        <dbReference type="PIRSR" id="PIRSR000463-1"/>
    </source>
</evidence>
<keyword evidence="9 10" id="KW-0119">Carbohydrate metabolism</keyword>
<dbReference type="GO" id="GO:0005978">
    <property type="term" value="P:glycogen biosynthetic process"/>
    <property type="evidence" value="ECO:0007669"/>
    <property type="project" value="UniProtKB-UniRule"/>
</dbReference>
<dbReference type="PIRSF" id="PIRSF000463">
    <property type="entry name" value="GlgB"/>
    <property type="match status" value="1"/>
</dbReference>
<gene>
    <name evidence="10 13" type="primary">glgB</name>
    <name evidence="13" type="ORF">GT409_01075</name>
</gene>
<dbReference type="InterPro" id="IPR006047">
    <property type="entry name" value="GH13_cat_dom"/>
</dbReference>
<dbReference type="SUPFAM" id="SSF51445">
    <property type="entry name" value="(Trans)glycosidases"/>
    <property type="match status" value="1"/>
</dbReference>
<evidence type="ECO:0000256" key="2">
    <source>
        <dbReference type="ARBA" id="ARBA00002953"/>
    </source>
</evidence>
<dbReference type="InterPro" id="IPR013783">
    <property type="entry name" value="Ig-like_fold"/>
</dbReference>
<proteinExistence type="inferred from homology"/>
<dbReference type="Gene3D" id="2.60.40.1180">
    <property type="entry name" value="Golgi alpha-mannosidase II"/>
    <property type="match status" value="1"/>
</dbReference>
<dbReference type="FunFam" id="3.20.20.80:FF:000003">
    <property type="entry name" value="1,4-alpha-glucan branching enzyme GlgB"/>
    <property type="match status" value="1"/>
</dbReference>
<dbReference type="InterPro" id="IPR037439">
    <property type="entry name" value="Branching_enzy"/>
</dbReference>
<protein>
    <recommendedName>
        <fullName evidence="10">1,4-alpha-glucan branching enzyme GlgB</fullName>
        <ecNumber evidence="10">2.4.1.18</ecNumber>
    </recommendedName>
    <alternativeName>
        <fullName evidence="10">1,4-alpha-D-glucan:1,4-alpha-D-glucan 6-glucosyl-transferase</fullName>
    </alternativeName>
    <alternativeName>
        <fullName evidence="10">Alpha-(1-&gt;4)-glucan branching enzyme</fullName>
    </alternativeName>
    <alternativeName>
        <fullName evidence="10">Glycogen branching enzyme</fullName>
        <shortName evidence="10">BE</shortName>
    </alternativeName>
</protein>
<evidence type="ECO:0000256" key="3">
    <source>
        <dbReference type="ARBA" id="ARBA00004964"/>
    </source>
</evidence>
<dbReference type="Pfam" id="PF02922">
    <property type="entry name" value="CBM_48"/>
    <property type="match status" value="1"/>
</dbReference>
<reference evidence="13 14" key="1">
    <citation type="submission" date="2020-01" db="EMBL/GenBank/DDBJ databases">
        <title>Ponticoccus aerotolerans gen. nov., sp. nov., an anaerobic bacterium and proposal of Ponticoccusceae fam. nov., Ponticoccusles ord. nov. and Ponticoccuse classis nov. in the phylum Kiritimatiellaeota.</title>
        <authorList>
            <person name="Zhou L.Y."/>
            <person name="Du Z.J."/>
        </authorList>
    </citation>
    <scope>NUCLEOTIDE SEQUENCE [LARGE SCALE GENOMIC DNA]</scope>
    <source>
        <strain evidence="13 14">S-5007</strain>
    </source>
</reference>
<dbReference type="UniPathway" id="UPA00164"/>
<evidence type="ECO:0000256" key="7">
    <source>
        <dbReference type="ARBA" id="ARBA00022679"/>
    </source>
</evidence>
<dbReference type="SUPFAM" id="SSF51011">
    <property type="entry name" value="Glycosyl hydrolase domain"/>
    <property type="match status" value="1"/>
</dbReference>
<dbReference type="RefSeq" id="WP_160626134.1">
    <property type="nucleotide sequence ID" value="NZ_CP047593.1"/>
</dbReference>
<keyword evidence="6 10" id="KW-0328">Glycosyltransferase</keyword>
<evidence type="ECO:0000256" key="6">
    <source>
        <dbReference type="ARBA" id="ARBA00022676"/>
    </source>
</evidence>
<feature type="domain" description="Glycosyl hydrolase family 13 catalytic" evidence="12">
    <location>
        <begin position="153"/>
        <end position="511"/>
    </location>
</feature>
<keyword evidence="5 10" id="KW-0321">Glycogen metabolism</keyword>
<comment type="pathway">
    <text evidence="3 10">Glycan biosynthesis; glycogen biosynthesis.</text>
</comment>
<evidence type="ECO:0000256" key="1">
    <source>
        <dbReference type="ARBA" id="ARBA00000826"/>
    </source>
</evidence>
<dbReference type="InterPro" id="IPR013780">
    <property type="entry name" value="Glyco_hydro_b"/>
</dbReference>
<keyword evidence="8 10" id="KW-0320">Glycogen biosynthesis</keyword>
<evidence type="ECO:0000313" key="13">
    <source>
        <dbReference type="EMBL" id="QHI68100.1"/>
    </source>
</evidence>
<dbReference type="InterPro" id="IPR006407">
    <property type="entry name" value="GlgB"/>
</dbReference>
<dbReference type="EMBL" id="CP047593">
    <property type="protein sequence ID" value="QHI68100.1"/>
    <property type="molecule type" value="Genomic_DNA"/>
</dbReference>
<dbReference type="HAMAP" id="MF_00685">
    <property type="entry name" value="GlgB"/>
    <property type="match status" value="1"/>
</dbReference>
<evidence type="ECO:0000313" key="14">
    <source>
        <dbReference type="Proteomes" id="UP000464954"/>
    </source>
</evidence>
<dbReference type="InterPro" id="IPR006048">
    <property type="entry name" value="A-amylase/branching_C"/>
</dbReference>
<dbReference type="NCBIfam" id="TIGR01515">
    <property type="entry name" value="branching_enzym"/>
    <property type="match status" value="1"/>
</dbReference>
<dbReference type="GO" id="GO:0043169">
    <property type="term" value="F:cation binding"/>
    <property type="evidence" value="ECO:0007669"/>
    <property type="project" value="InterPro"/>
</dbReference>
<dbReference type="InterPro" id="IPR017853">
    <property type="entry name" value="GH"/>
</dbReference>
<feature type="active site" description="Proton donor" evidence="10 11">
    <location>
        <position position="365"/>
    </location>
</feature>
<dbReference type="CDD" id="cd11322">
    <property type="entry name" value="AmyAc_Glg_BE"/>
    <property type="match status" value="1"/>
</dbReference>
<feature type="active site" description="Nucleophile" evidence="10 11">
    <location>
        <position position="312"/>
    </location>
</feature>
<evidence type="ECO:0000256" key="10">
    <source>
        <dbReference type="HAMAP-Rule" id="MF_00685"/>
    </source>
</evidence>
<dbReference type="NCBIfam" id="NF003811">
    <property type="entry name" value="PRK05402.1"/>
    <property type="match status" value="1"/>
</dbReference>
<dbReference type="FunFam" id="2.60.40.1180:FF:000002">
    <property type="entry name" value="1,4-alpha-glucan branching enzyme GlgB"/>
    <property type="match status" value="1"/>
</dbReference>
<organism evidence="13 14">
    <name type="scientific">Tichowtungia aerotolerans</name>
    <dbReference type="NCBI Taxonomy" id="2697043"/>
    <lineage>
        <taxon>Bacteria</taxon>
        <taxon>Pseudomonadati</taxon>
        <taxon>Kiritimatiellota</taxon>
        <taxon>Tichowtungiia</taxon>
        <taxon>Tichowtungiales</taxon>
        <taxon>Tichowtungiaceae</taxon>
        <taxon>Tichowtungia</taxon>
    </lineage>
</organism>
<dbReference type="SUPFAM" id="SSF81296">
    <property type="entry name" value="E set domains"/>
    <property type="match status" value="1"/>
</dbReference>
<dbReference type="SMART" id="SM00642">
    <property type="entry name" value="Aamy"/>
    <property type="match status" value="1"/>
</dbReference>
<name>A0A6P1M0M0_9BACT</name>
<keyword evidence="7 10" id="KW-0808">Transferase</keyword>
<dbReference type="CDD" id="cd02855">
    <property type="entry name" value="E_set_GBE_prok_N"/>
    <property type="match status" value="1"/>
</dbReference>
<dbReference type="NCBIfam" id="NF008967">
    <property type="entry name" value="PRK12313.1"/>
    <property type="match status" value="1"/>
</dbReference>
<dbReference type="Gene3D" id="2.60.40.10">
    <property type="entry name" value="Immunoglobulins"/>
    <property type="match status" value="1"/>
</dbReference>
<comment type="subunit">
    <text evidence="10">Monomer.</text>
</comment>
<dbReference type="Pfam" id="PF00128">
    <property type="entry name" value="Alpha-amylase"/>
    <property type="match status" value="1"/>
</dbReference>
<dbReference type="GO" id="GO:0004553">
    <property type="term" value="F:hydrolase activity, hydrolyzing O-glycosyl compounds"/>
    <property type="evidence" value="ECO:0007669"/>
    <property type="project" value="InterPro"/>
</dbReference>
<dbReference type="AlphaFoldDB" id="A0A6P1M0M0"/>
<dbReference type="InterPro" id="IPR044143">
    <property type="entry name" value="GlgB_N_E_set_prok"/>
</dbReference>
<dbReference type="FunFam" id="2.60.40.10:FF:000169">
    <property type="entry name" value="1,4-alpha-glucan branching enzyme GlgB"/>
    <property type="match status" value="1"/>
</dbReference>
<dbReference type="Proteomes" id="UP000464954">
    <property type="component" value="Chromosome"/>
</dbReference>
<evidence type="ECO:0000256" key="8">
    <source>
        <dbReference type="ARBA" id="ARBA00023056"/>
    </source>
</evidence>
<dbReference type="EC" id="2.4.1.18" evidence="10"/>
<evidence type="ECO:0000259" key="12">
    <source>
        <dbReference type="SMART" id="SM00642"/>
    </source>
</evidence>